<name>A0ABZ2PIB9_9NOCA</name>
<dbReference type="PANTHER" id="PTHR43283:SF3">
    <property type="entry name" value="BETA-LACTAMASE FAMILY PROTEIN (AFU_ORTHOLOGUE AFUA_5G07500)"/>
    <property type="match status" value="1"/>
</dbReference>
<dbReference type="GO" id="GO:0016787">
    <property type="term" value="F:hydrolase activity"/>
    <property type="evidence" value="ECO:0007669"/>
    <property type="project" value="UniProtKB-KW"/>
</dbReference>
<organism evidence="2 3">
    <name type="scientific">Rhodococcus sovatensis</name>
    <dbReference type="NCBI Taxonomy" id="1805840"/>
    <lineage>
        <taxon>Bacteria</taxon>
        <taxon>Bacillati</taxon>
        <taxon>Actinomycetota</taxon>
        <taxon>Actinomycetes</taxon>
        <taxon>Mycobacteriales</taxon>
        <taxon>Nocardiaceae</taxon>
        <taxon>Rhodococcus</taxon>
    </lineage>
</organism>
<evidence type="ECO:0000313" key="2">
    <source>
        <dbReference type="EMBL" id="WXG68774.1"/>
    </source>
</evidence>
<evidence type="ECO:0000259" key="1">
    <source>
        <dbReference type="Pfam" id="PF00144"/>
    </source>
</evidence>
<dbReference type="Pfam" id="PF00144">
    <property type="entry name" value="Beta-lactamase"/>
    <property type="match status" value="1"/>
</dbReference>
<dbReference type="SUPFAM" id="SSF56601">
    <property type="entry name" value="beta-lactamase/transpeptidase-like"/>
    <property type="match status" value="1"/>
</dbReference>
<dbReference type="InterPro" id="IPR012338">
    <property type="entry name" value="Beta-lactam/transpept-like"/>
</dbReference>
<dbReference type="InterPro" id="IPR001466">
    <property type="entry name" value="Beta-lactam-related"/>
</dbReference>
<dbReference type="RefSeq" id="WP_338889183.1">
    <property type="nucleotide sequence ID" value="NZ_CP147846.1"/>
</dbReference>
<gene>
    <name evidence="2" type="ORF">WDS16_26940</name>
</gene>
<reference evidence="2 3" key="1">
    <citation type="submission" date="2024-03" db="EMBL/GenBank/DDBJ databases">
        <title>Natural products discovery in diverse microorganisms through a two-stage MS feature dereplication strategy.</title>
        <authorList>
            <person name="Zhang R."/>
        </authorList>
    </citation>
    <scope>NUCLEOTIDE SEQUENCE [LARGE SCALE GENOMIC DNA]</scope>
    <source>
        <strain evidence="2 3">18930</strain>
    </source>
</reference>
<dbReference type="PANTHER" id="PTHR43283">
    <property type="entry name" value="BETA-LACTAMASE-RELATED"/>
    <property type="match status" value="1"/>
</dbReference>
<protein>
    <submittedName>
        <fullName evidence="2">Serine hydrolase domain-containing protein</fullName>
        <ecNumber evidence="2">3.1.1.103</ecNumber>
    </submittedName>
</protein>
<proteinExistence type="predicted"/>
<accession>A0ABZ2PIB9</accession>
<keyword evidence="3" id="KW-1185">Reference proteome</keyword>
<dbReference type="EMBL" id="CP147846">
    <property type="protein sequence ID" value="WXG68774.1"/>
    <property type="molecule type" value="Genomic_DNA"/>
</dbReference>
<feature type="domain" description="Beta-lactamase-related" evidence="1">
    <location>
        <begin position="19"/>
        <end position="367"/>
    </location>
</feature>
<dbReference type="EC" id="3.1.1.103" evidence="2"/>
<sequence length="388" mass="41363">MTTNHSLGIDADRLALLPAAIEADVRSDRIDGAVILVARDGEIVLHEAIGFADRAASKPMQQDSVFVTMSIFKQMVAAAVLQRIDRGEISFTTQVREVIPEYAANGKGATTVGDLLLHKAGLPLGAPGIPPELVGDLEAVVAVVCAMVPQAVPGTSIAYAAVVGHAVLAEMVRRLDGGHRSFGGILKQDLMEPLGMTDTSLGFGLREDQVDRAVPVVVKDHGPALLDPHILEGVGKKAAVPGFEVPSGSAYTTAYDWFRFAEACRQGGQLDGVRILSPAVLRFARTIATGDLTNSLWDYAQNMRGWPAIRADLGPGFYVRGSGITPHAFGLLSSPETFGGLGAGSNCFWVDPARQLTYVFLSAGLLEDSYSWERHQRYADLVQSSVID</sequence>
<evidence type="ECO:0000313" key="3">
    <source>
        <dbReference type="Proteomes" id="UP001432000"/>
    </source>
</evidence>
<dbReference type="Gene3D" id="3.40.710.10">
    <property type="entry name" value="DD-peptidase/beta-lactamase superfamily"/>
    <property type="match status" value="1"/>
</dbReference>
<dbReference type="InterPro" id="IPR050789">
    <property type="entry name" value="Diverse_Enzym_Activities"/>
</dbReference>
<dbReference type="Proteomes" id="UP001432000">
    <property type="component" value="Chromosome"/>
</dbReference>
<keyword evidence="2" id="KW-0378">Hydrolase</keyword>